<name>A0ABR7UWM6_9FLAO</name>
<reference evidence="2 3" key="1">
    <citation type="journal article" date="2020" name="Microbiol. Res.">
        <title>Flavobacterium pokkalii sp. nov., a novel plant growth promoting native rhizobacteria isolated from pokkali rice grown in coastal saline affected agricultural regions of southern India, Kerala.</title>
        <authorList>
            <person name="Menon R.R."/>
            <person name="Kumari S."/>
            <person name="Viver T."/>
            <person name="Rameshkumar N."/>
        </authorList>
    </citation>
    <scope>NUCLEOTIDE SEQUENCE [LARGE SCALE GENOMIC DNA]</scope>
    <source>
        <strain evidence="2 3">L1I52</strain>
    </source>
</reference>
<evidence type="ECO:0000256" key="1">
    <source>
        <dbReference type="SAM" id="SignalP"/>
    </source>
</evidence>
<comment type="caution">
    <text evidence="2">The sequence shown here is derived from an EMBL/GenBank/DDBJ whole genome shotgun (WGS) entry which is preliminary data.</text>
</comment>
<proteinExistence type="predicted"/>
<protein>
    <submittedName>
        <fullName evidence="2">SIMPL domain-containing protein</fullName>
    </submittedName>
</protein>
<dbReference type="RefSeq" id="WP_188221631.1">
    <property type="nucleotide sequence ID" value="NZ_NASZ01000035.1"/>
</dbReference>
<organism evidence="2 3">
    <name type="scientific">Flavobacterium pokkalii</name>
    <dbReference type="NCBI Taxonomy" id="1940408"/>
    <lineage>
        <taxon>Bacteria</taxon>
        <taxon>Pseudomonadati</taxon>
        <taxon>Bacteroidota</taxon>
        <taxon>Flavobacteriia</taxon>
        <taxon>Flavobacteriales</taxon>
        <taxon>Flavobacteriaceae</taxon>
        <taxon>Flavobacterium</taxon>
    </lineage>
</organism>
<dbReference type="EMBL" id="NASZ01000035">
    <property type="protein sequence ID" value="MBD0726636.1"/>
    <property type="molecule type" value="Genomic_DNA"/>
</dbReference>
<dbReference type="Gene3D" id="3.30.70.2970">
    <property type="entry name" value="Protein of unknown function (DUF541), domain 2"/>
    <property type="match status" value="1"/>
</dbReference>
<evidence type="ECO:0000313" key="3">
    <source>
        <dbReference type="Proteomes" id="UP000661715"/>
    </source>
</evidence>
<dbReference type="InterPro" id="IPR007497">
    <property type="entry name" value="SIMPL/DUF541"/>
</dbReference>
<keyword evidence="3" id="KW-1185">Reference proteome</keyword>
<evidence type="ECO:0000313" key="2">
    <source>
        <dbReference type="EMBL" id="MBD0726636.1"/>
    </source>
</evidence>
<gene>
    <name evidence="2" type="ORF">B6A10_15810</name>
</gene>
<keyword evidence="1" id="KW-0732">Signal</keyword>
<sequence length="233" mass="26084">MNKNLLTIILLTLTTLTFAQKNFIDQPFVETTAKVDTLVVPDKIYISINLNEADSKNKKSVEEQEKQLETTLKNLNIDTEKDLSLLDFSSNFKSFFLKGQNVIKSKMYSLIVKNAVTAGKVLAELESVGISNVTIERTEYSKVEKLLLDLKSKAVEKSKLTAERLAKPLNQKIGKALFISDVNTISNALQGQAPGIQIRGMSSIYGSRATEPIFTEFQKVKFEVQVNVKYVIE</sequence>
<dbReference type="Proteomes" id="UP000661715">
    <property type="component" value="Unassembled WGS sequence"/>
</dbReference>
<accession>A0ABR7UWM6</accession>
<feature type="chain" id="PRO_5045479339" evidence="1">
    <location>
        <begin position="20"/>
        <end position="233"/>
    </location>
</feature>
<dbReference type="Gene3D" id="3.30.110.170">
    <property type="entry name" value="Protein of unknown function (DUF541), domain 1"/>
    <property type="match status" value="1"/>
</dbReference>
<feature type="signal peptide" evidence="1">
    <location>
        <begin position="1"/>
        <end position="19"/>
    </location>
</feature>
<dbReference type="Pfam" id="PF04402">
    <property type="entry name" value="SIMPL"/>
    <property type="match status" value="1"/>
</dbReference>